<keyword evidence="6 10" id="KW-1133">Transmembrane helix</keyword>
<dbReference type="GO" id="GO:0031207">
    <property type="term" value="C:Sec62/Sec63 complex"/>
    <property type="evidence" value="ECO:0007669"/>
    <property type="project" value="TreeGrafter"/>
</dbReference>
<protein>
    <submittedName>
        <fullName evidence="12">Translocation protein sec63</fullName>
    </submittedName>
</protein>
<dbReference type="Gene3D" id="1.10.287.110">
    <property type="entry name" value="DnaJ domain"/>
    <property type="match status" value="1"/>
</dbReference>
<gene>
    <name evidence="12" type="ORF">AYI69_g9715</name>
</gene>
<keyword evidence="2" id="KW-0813">Transport</keyword>
<name>A0A1R1XAW6_9FUNG</name>
<dbReference type="Proteomes" id="UP000187429">
    <property type="component" value="Unassembled WGS sequence"/>
</dbReference>
<dbReference type="SUPFAM" id="SSF46565">
    <property type="entry name" value="Chaperone J-domain"/>
    <property type="match status" value="1"/>
</dbReference>
<evidence type="ECO:0000256" key="8">
    <source>
        <dbReference type="ARBA" id="ARBA00023186"/>
    </source>
</evidence>
<keyword evidence="4" id="KW-0256">Endoplasmic reticulum</keyword>
<sequence>MANYIYDESGVTFYFFALTILSVILLPSTIYLFTSSADPQKKSKSNTLKLRARKSETKSKAPLSTAPTIYLFLFNRYSLLAFGWILLSLIAYQVKNTDIKTGPVWDPYQILNVDTGADLGQIKKTFKKLSLKFHPDKVKAEDRENAEAKYIEITKAYKTLTDDEARENYAKYGNPDGLISRTMGIALPKLLVEAHASPFVMSLYGIIIGFLLPFYVGRWWYNSSRYTKDGILNPTMITFFKNIREPISQLNLIDLLCAAEEFNSSELAFKESERSDLIEIEKKVQVANQTYALEAFVRSEKFNSDSAWKAKVLLYAHFLRIEIENQHLSIQQQSIVEKSIHLVHRGLIQISGVHGWSGCTLLLTSITQMLNHNLYGIHQIRRLSAEDKKDKLSFLGENANEVISIIDSYPQVEITKAVISVIGDSSITPYSIVTLIVKLKIVNSSPKHKSQDSSIKKVSEIFDNLDDSDIDSIEQVFNTISKDKKNTAEPPEVVAPYLAARKLSNWWFVFSNPLNSRNVVPPVLISDLVTEKIFSVQFQAPSAPGKFDFYINIVSDSYIGCDVQQHIKMVVVDPSTLPPVSDFDDDISEPEESSFAAQMAEARGQAGAKGHKNPNDSSDED</sequence>
<dbReference type="InterPro" id="IPR001623">
    <property type="entry name" value="DnaJ_domain"/>
</dbReference>
<evidence type="ECO:0000256" key="9">
    <source>
        <dbReference type="SAM" id="MobiDB-lite"/>
    </source>
</evidence>
<feature type="transmembrane region" description="Helical" evidence="10">
    <location>
        <begin position="69"/>
        <end position="92"/>
    </location>
</feature>
<evidence type="ECO:0000256" key="7">
    <source>
        <dbReference type="ARBA" id="ARBA00023136"/>
    </source>
</evidence>
<dbReference type="GO" id="GO:0008320">
    <property type="term" value="F:protein transmembrane transporter activity"/>
    <property type="evidence" value="ECO:0007669"/>
    <property type="project" value="TreeGrafter"/>
</dbReference>
<dbReference type="PROSITE" id="PS50076">
    <property type="entry name" value="DNAJ_2"/>
    <property type="match status" value="1"/>
</dbReference>
<accession>A0A1R1XAW6</accession>
<dbReference type="Gene3D" id="1.10.3380.10">
    <property type="entry name" value="Sec63 N-terminal domain-like domain"/>
    <property type="match status" value="1"/>
</dbReference>
<evidence type="ECO:0000313" key="13">
    <source>
        <dbReference type="Proteomes" id="UP000187429"/>
    </source>
</evidence>
<reference evidence="13" key="1">
    <citation type="submission" date="2017-01" db="EMBL/GenBank/DDBJ databases">
        <authorList>
            <person name="Wang Y."/>
            <person name="White M."/>
            <person name="Kvist S."/>
            <person name="Moncalvo J.-M."/>
        </authorList>
    </citation>
    <scope>NUCLEOTIDE SEQUENCE [LARGE SCALE GENOMIC DNA]</scope>
    <source>
        <strain evidence="13">ID-206-W2</strain>
    </source>
</reference>
<organism evidence="12 13">
    <name type="scientific">Smittium culicis</name>
    <dbReference type="NCBI Taxonomy" id="133412"/>
    <lineage>
        <taxon>Eukaryota</taxon>
        <taxon>Fungi</taxon>
        <taxon>Fungi incertae sedis</taxon>
        <taxon>Zoopagomycota</taxon>
        <taxon>Kickxellomycotina</taxon>
        <taxon>Harpellomycetes</taxon>
        <taxon>Harpellales</taxon>
        <taxon>Legeriomycetaceae</taxon>
        <taxon>Smittium</taxon>
    </lineage>
</organism>
<dbReference type="PANTHER" id="PTHR24075:SF0">
    <property type="entry name" value="TRANSLOCATION PROTEIN SEC63 HOMOLOG"/>
    <property type="match status" value="1"/>
</dbReference>
<evidence type="ECO:0000256" key="4">
    <source>
        <dbReference type="ARBA" id="ARBA00022824"/>
    </source>
</evidence>
<keyword evidence="5" id="KW-0653">Protein transport</keyword>
<keyword evidence="13" id="KW-1185">Reference proteome</keyword>
<keyword evidence="3 10" id="KW-0812">Transmembrane</keyword>
<dbReference type="InterPro" id="IPR004179">
    <property type="entry name" value="Sec63-dom"/>
</dbReference>
<dbReference type="InterPro" id="IPR035892">
    <property type="entry name" value="C2_domain_sf"/>
</dbReference>
<dbReference type="PRINTS" id="PR00625">
    <property type="entry name" value="JDOMAIN"/>
</dbReference>
<dbReference type="Pfam" id="PF00226">
    <property type="entry name" value="DnaJ"/>
    <property type="match status" value="1"/>
</dbReference>
<dbReference type="SUPFAM" id="SSF81296">
    <property type="entry name" value="E set domains"/>
    <property type="match status" value="1"/>
</dbReference>
<keyword evidence="8" id="KW-0143">Chaperone</keyword>
<dbReference type="CDD" id="cd06257">
    <property type="entry name" value="DnaJ"/>
    <property type="match status" value="1"/>
</dbReference>
<keyword evidence="7 10" id="KW-0472">Membrane</keyword>
<dbReference type="InterPro" id="IPR014756">
    <property type="entry name" value="Ig_E-set"/>
</dbReference>
<evidence type="ECO:0000256" key="5">
    <source>
        <dbReference type="ARBA" id="ARBA00022927"/>
    </source>
</evidence>
<dbReference type="InterPro" id="IPR036869">
    <property type="entry name" value="J_dom_sf"/>
</dbReference>
<dbReference type="EMBL" id="LSSM01005877">
    <property type="protein sequence ID" value="OMJ11764.1"/>
    <property type="molecule type" value="Genomic_DNA"/>
</dbReference>
<proteinExistence type="predicted"/>
<evidence type="ECO:0000256" key="3">
    <source>
        <dbReference type="ARBA" id="ARBA00022692"/>
    </source>
</evidence>
<evidence type="ECO:0000313" key="12">
    <source>
        <dbReference type="EMBL" id="OMJ11764.1"/>
    </source>
</evidence>
<feature type="transmembrane region" description="Helical" evidence="10">
    <location>
        <begin position="199"/>
        <end position="221"/>
    </location>
</feature>
<dbReference type="SUPFAM" id="SSF158702">
    <property type="entry name" value="Sec63 N-terminal domain-like"/>
    <property type="match status" value="1"/>
</dbReference>
<feature type="compositionally biased region" description="Acidic residues" evidence="9">
    <location>
        <begin position="582"/>
        <end position="592"/>
    </location>
</feature>
<evidence type="ECO:0000256" key="2">
    <source>
        <dbReference type="ARBA" id="ARBA00022448"/>
    </source>
</evidence>
<feature type="transmembrane region" description="Helical" evidence="10">
    <location>
        <begin position="12"/>
        <end position="33"/>
    </location>
</feature>
<dbReference type="PANTHER" id="PTHR24075">
    <property type="entry name" value="SEC63 DOMAIN-CONTAINING"/>
    <property type="match status" value="1"/>
</dbReference>
<feature type="region of interest" description="Disordered" evidence="9">
    <location>
        <begin position="580"/>
        <end position="621"/>
    </location>
</feature>
<comment type="subcellular location">
    <subcellularLocation>
        <location evidence="1">Endoplasmic reticulum membrane</location>
        <topology evidence="1">Multi-pass membrane protein</topology>
    </subcellularLocation>
</comment>
<dbReference type="GO" id="GO:0006620">
    <property type="term" value="P:post-translational protein targeting to endoplasmic reticulum membrane"/>
    <property type="evidence" value="ECO:0007669"/>
    <property type="project" value="TreeGrafter"/>
</dbReference>
<evidence type="ECO:0000256" key="10">
    <source>
        <dbReference type="SAM" id="Phobius"/>
    </source>
</evidence>
<dbReference type="SMART" id="SM00973">
    <property type="entry name" value="Sec63"/>
    <property type="match status" value="1"/>
</dbReference>
<dbReference type="Gene3D" id="2.60.40.150">
    <property type="entry name" value="C2 domain"/>
    <property type="match status" value="1"/>
</dbReference>
<evidence type="ECO:0000256" key="6">
    <source>
        <dbReference type="ARBA" id="ARBA00022989"/>
    </source>
</evidence>
<dbReference type="GO" id="GO:0006614">
    <property type="term" value="P:SRP-dependent cotranslational protein targeting to membrane"/>
    <property type="evidence" value="ECO:0007669"/>
    <property type="project" value="TreeGrafter"/>
</dbReference>
<dbReference type="OrthoDB" id="1734229at2759"/>
<dbReference type="GO" id="GO:0003723">
    <property type="term" value="F:RNA binding"/>
    <property type="evidence" value="ECO:0007669"/>
    <property type="project" value="TreeGrafter"/>
</dbReference>
<comment type="caution">
    <text evidence="12">The sequence shown here is derived from an EMBL/GenBank/DDBJ whole genome shotgun (WGS) entry which is preliminary data.</text>
</comment>
<dbReference type="SMART" id="SM00271">
    <property type="entry name" value="DnaJ"/>
    <property type="match status" value="1"/>
</dbReference>
<dbReference type="AlphaFoldDB" id="A0A1R1XAW6"/>
<evidence type="ECO:0000256" key="1">
    <source>
        <dbReference type="ARBA" id="ARBA00004477"/>
    </source>
</evidence>
<feature type="domain" description="J" evidence="11">
    <location>
        <begin position="106"/>
        <end position="173"/>
    </location>
</feature>
<dbReference type="Pfam" id="PF02889">
    <property type="entry name" value="Sec63"/>
    <property type="match status" value="1"/>
</dbReference>
<evidence type="ECO:0000259" key="11">
    <source>
        <dbReference type="PROSITE" id="PS50076"/>
    </source>
</evidence>